<accession>A0A174LSD0</accession>
<reference evidence="1 2" key="1">
    <citation type="submission" date="2015-09" db="EMBL/GenBank/DDBJ databases">
        <authorList>
            <consortium name="Pathogen Informatics"/>
        </authorList>
    </citation>
    <scope>NUCLEOTIDE SEQUENCE [LARGE SCALE GENOMIC DNA]</scope>
    <source>
        <strain evidence="1 2">2789STDY5834942</strain>
    </source>
</reference>
<proteinExistence type="predicted"/>
<gene>
    <name evidence="1" type="ORF">ERS852554_00091</name>
</gene>
<sequence length="115" mass="13701">MIFFHHRYLPFDFYWQPLIIIIKKCNIFALCCFYSSIPCIVSPTGRTVTDIFDTGIIQVTLHKNIRVIRTAITDNNYFNVIISLIYYTFNGPKQKFKPIMSWNYYTYHISVRSIN</sequence>
<dbReference type="AlphaFoldDB" id="A0A174LSD0"/>
<dbReference type="Proteomes" id="UP000095788">
    <property type="component" value="Unassembled WGS sequence"/>
</dbReference>
<organism evidence="1 2">
    <name type="scientific">Bacteroides uniformis</name>
    <dbReference type="NCBI Taxonomy" id="820"/>
    <lineage>
        <taxon>Bacteria</taxon>
        <taxon>Pseudomonadati</taxon>
        <taxon>Bacteroidota</taxon>
        <taxon>Bacteroidia</taxon>
        <taxon>Bacteroidales</taxon>
        <taxon>Bacteroidaceae</taxon>
        <taxon>Bacteroides</taxon>
    </lineage>
</organism>
<evidence type="ECO:0000313" key="1">
    <source>
        <dbReference type="EMBL" id="CUP24630.1"/>
    </source>
</evidence>
<protein>
    <submittedName>
        <fullName evidence="1">Uncharacterized protein</fullName>
    </submittedName>
</protein>
<name>A0A174LSD0_BACUN</name>
<dbReference type="EMBL" id="CZBF01000001">
    <property type="protein sequence ID" value="CUP24630.1"/>
    <property type="molecule type" value="Genomic_DNA"/>
</dbReference>
<evidence type="ECO:0000313" key="2">
    <source>
        <dbReference type="Proteomes" id="UP000095788"/>
    </source>
</evidence>